<accession>A0A3N4H8Z8</accession>
<feature type="region of interest" description="Disordered" evidence="1">
    <location>
        <begin position="1"/>
        <end position="36"/>
    </location>
</feature>
<gene>
    <name evidence="2" type="ORF">BJ508DRAFT_337124</name>
</gene>
<sequence length="306" mass="35762">MVEYRRWEMTNRKNDTTRNANNKRPLVLGPSDPGYLPNKAGRVRTTEPQQESMKTCVRGKKEDPNLYLTKKWQAWCQEGWGYNDVVCPTVQYAPYNTEAKFPYGIGPDFLGGRYSPTRYFELANVTVEDARSMLLMTHCHKHFAMLKIVMREDIINSGLTERNLSNPQATDHERMNHYVKWHALVTGVAESTLLPLVVWHELNDGPYSTSAPGIAAQNCGFFMERLWTRKRRCYYFSIDVLLYHELNGIKKMWAELYQETEHLKRTNPNWQYHGDERVDDWLEQDEEADTADEFQDALTQQPPSLE</sequence>
<name>A0A3N4H8Z8_ASCIM</name>
<feature type="compositionally biased region" description="Basic and acidic residues" evidence="1">
    <location>
        <begin position="1"/>
        <end position="16"/>
    </location>
</feature>
<evidence type="ECO:0000313" key="3">
    <source>
        <dbReference type="Proteomes" id="UP000275078"/>
    </source>
</evidence>
<proteinExistence type="predicted"/>
<keyword evidence="3" id="KW-1185">Reference proteome</keyword>
<protein>
    <submittedName>
        <fullName evidence="2">Uncharacterized protein</fullName>
    </submittedName>
</protein>
<feature type="compositionally biased region" description="Polar residues" evidence="1">
    <location>
        <begin position="297"/>
        <end position="306"/>
    </location>
</feature>
<dbReference type="Proteomes" id="UP000275078">
    <property type="component" value="Unassembled WGS sequence"/>
</dbReference>
<evidence type="ECO:0000313" key="2">
    <source>
        <dbReference type="EMBL" id="RPA70517.1"/>
    </source>
</evidence>
<reference evidence="2 3" key="1">
    <citation type="journal article" date="2018" name="Nat. Ecol. Evol.">
        <title>Pezizomycetes genomes reveal the molecular basis of ectomycorrhizal truffle lifestyle.</title>
        <authorList>
            <person name="Murat C."/>
            <person name="Payen T."/>
            <person name="Noel B."/>
            <person name="Kuo A."/>
            <person name="Morin E."/>
            <person name="Chen J."/>
            <person name="Kohler A."/>
            <person name="Krizsan K."/>
            <person name="Balestrini R."/>
            <person name="Da Silva C."/>
            <person name="Montanini B."/>
            <person name="Hainaut M."/>
            <person name="Levati E."/>
            <person name="Barry K.W."/>
            <person name="Belfiori B."/>
            <person name="Cichocki N."/>
            <person name="Clum A."/>
            <person name="Dockter R.B."/>
            <person name="Fauchery L."/>
            <person name="Guy J."/>
            <person name="Iotti M."/>
            <person name="Le Tacon F."/>
            <person name="Lindquist E.A."/>
            <person name="Lipzen A."/>
            <person name="Malagnac F."/>
            <person name="Mello A."/>
            <person name="Molinier V."/>
            <person name="Miyauchi S."/>
            <person name="Poulain J."/>
            <person name="Riccioni C."/>
            <person name="Rubini A."/>
            <person name="Sitrit Y."/>
            <person name="Splivallo R."/>
            <person name="Traeger S."/>
            <person name="Wang M."/>
            <person name="Zifcakova L."/>
            <person name="Wipf D."/>
            <person name="Zambonelli A."/>
            <person name="Paolocci F."/>
            <person name="Nowrousian M."/>
            <person name="Ottonello S."/>
            <person name="Baldrian P."/>
            <person name="Spatafora J.W."/>
            <person name="Henrissat B."/>
            <person name="Nagy L.G."/>
            <person name="Aury J.M."/>
            <person name="Wincker P."/>
            <person name="Grigoriev I.V."/>
            <person name="Bonfante P."/>
            <person name="Martin F.M."/>
        </authorList>
    </citation>
    <scope>NUCLEOTIDE SEQUENCE [LARGE SCALE GENOMIC DNA]</scope>
    <source>
        <strain evidence="2 3">RN42</strain>
    </source>
</reference>
<feature type="region of interest" description="Disordered" evidence="1">
    <location>
        <begin position="281"/>
        <end position="306"/>
    </location>
</feature>
<feature type="compositionally biased region" description="Acidic residues" evidence="1">
    <location>
        <begin position="281"/>
        <end position="295"/>
    </location>
</feature>
<dbReference type="AlphaFoldDB" id="A0A3N4H8Z8"/>
<evidence type="ECO:0000256" key="1">
    <source>
        <dbReference type="SAM" id="MobiDB-lite"/>
    </source>
</evidence>
<dbReference type="EMBL" id="ML120316">
    <property type="protein sequence ID" value="RPA70517.1"/>
    <property type="molecule type" value="Genomic_DNA"/>
</dbReference>
<organism evidence="2 3">
    <name type="scientific">Ascobolus immersus RN42</name>
    <dbReference type="NCBI Taxonomy" id="1160509"/>
    <lineage>
        <taxon>Eukaryota</taxon>
        <taxon>Fungi</taxon>
        <taxon>Dikarya</taxon>
        <taxon>Ascomycota</taxon>
        <taxon>Pezizomycotina</taxon>
        <taxon>Pezizomycetes</taxon>
        <taxon>Pezizales</taxon>
        <taxon>Ascobolaceae</taxon>
        <taxon>Ascobolus</taxon>
    </lineage>
</organism>